<comment type="caution">
    <text evidence="9">The sequence shown here is derived from an EMBL/GenBank/DDBJ whole genome shotgun (WGS) entry which is preliminary data.</text>
</comment>
<dbReference type="PANTHER" id="PTHR12837:SF0">
    <property type="entry name" value="POLY(ADP-RIBOSE) GLYCOHYDROLASE"/>
    <property type="match status" value="1"/>
</dbReference>
<feature type="region of interest" description="Disordered" evidence="6">
    <location>
        <begin position="1184"/>
        <end position="1209"/>
    </location>
</feature>
<evidence type="ECO:0000256" key="2">
    <source>
        <dbReference type="ARBA" id="ARBA00012255"/>
    </source>
</evidence>
<feature type="domain" description="PARG catalytic Macro" evidence="7">
    <location>
        <begin position="206"/>
        <end position="356"/>
    </location>
</feature>
<feature type="binding site" evidence="5">
    <location>
        <position position="254"/>
    </location>
    <ligand>
        <name>substrate</name>
    </ligand>
</feature>
<name>A0ABD3UCR0_SINWO</name>
<dbReference type="EC" id="3.2.1.143" evidence="2"/>
<protein>
    <recommendedName>
        <fullName evidence="2">poly(ADP-ribose) glycohydrolase</fullName>
        <ecNumber evidence="2">3.2.1.143</ecNumber>
    </recommendedName>
</protein>
<dbReference type="PANTHER" id="PTHR12837">
    <property type="entry name" value="POLY ADP-RIBOSE GLYCOHYDROLASE"/>
    <property type="match status" value="1"/>
</dbReference>
<organism evidence="9 10">
    <name type="scientific">Sinanodonta woodiana</name>
    <name type="common">Chinese pond mussel</name>
    <name type="synonym">Anodonta woodiana</name>
    <dbReference type="NCBI Taxonomy" id="1069815"/>
    <lineage>
        <taxon>Eukaryota</taxon>
        <taxon>Metazoa</taxon>
        <taxon>Spiralia</taxon>
        <taxon>Lophotrochozoa</taxon>
        <taxon>Mollusca</taxon>
        <taxon>Bivalvia</taxon>
        <taxon>Autobranchia</taxon>
        <taxon>Heteroconchia</taxon>
        <taxon>Palaeoheterodonta</taxon>
        <taxon>Unionida</taxon>
        <taxon>Unionoidea</taxon>
        <taxon>Unionidae</taxon>
        <taxon>Unioninae</taxon>
        <taxon>Sinanodonta</taxon>
    </lineage>
</organism>
<proteinExistence type="inferred from homology"/>
<feature type="active site" evidence="4">
    <location>
        <position position="256"/>
    </location>
</feature>
<feature type="binding site" evidence="5">
    <location>
        <position position="240"/>
    </location>
    <ligand>
        <name>substrate</name>
    </ligand>
</feature>
<evidence type="ECO:0000259" key="8">
    <source>
        <dbReference type="Pfam" id="PF20811"/>
    </source>
</evidence>
<feature type="region of interest" description="Disordered" evidence="6">
    <location>
        <begin position="1321"/>
        <end position="1348"/>
    </location>
</feature>
<dbReference type="GO" id="GO:0004649">
    <property type="term" value="F:poly(ADP-ribose) glycohydrolase activity"/>
    <property type="evidence" value="ECO:0007669"/>
    <property type="project" value="UniProtKB-EC"/>
</dbReference>
<evidence type="ECO:0000259" key="7">
    <source>
        <dbReference type="Pfam" id="PF05028"/>
    </source>
</evidence>
<evidence type="ECO:0000256" key="3">
    <source>
        <dbReference type="ARBA" id="ARBA00022801"/>
    </source>
</evidence>
<feature type="compositionally biased region" description="Polar residues" evidence="6">
    <location>
        <begin position="958"/>
        <end position="989"/>
    </location>
</feature>
<dbReference type="EMBL" id="JBJQND010000016">
    <property type="protein sequence ID" value="KAL3847294.1"/>
    <property type="molecule type" value="Genomic_DNA"/>
</dbReference>
<feature type="active site" evidence="4">
    <location>
        <position position="237"/>
    </location>
</feature>
<feature type="compositionally biased region" description="Basic and acidic residues" evidence="6">
    <location>
        <begin position="1329"/>
        <end position="1348"/>
    </location>
</feature>
<feature type="region of interest" description="Disordered" evidence="6">
    <location>
        <begin position="888"/>
        <end position="989"/>
    </location>
</feature>
<feature type="region of interest" description="Disordered" evidence="6">
    <location>
        <begin position="366"/>
        <end position="392"/>
    </location>
</feature>
<reference evidence="9 10" key="1">
    <citation type="submission" date="2024-11" db="EMBL/GenBank/DDBJ databases">
        <title>Chromosome-level genome assembly of the freshwater bivalve Anodonta woodiana.</title>
        <authorList>
            <person name="Chen X."/>
        </authorList>
    </citation>
    <scope>NUCLEOTIDE SEQUENCE [LARGE SCALE GENOMIC DNA]</scope>
    <source>
        <strain evidence="9">MN2024</strain>
        <tissue evidence="9">Gills</tissue>
    </source>
</reference>
<evidence type="ECO:0000313" key="9">
    <source>
        <dbReference type="EMBL" id="KAL3847294.1"/>
    </source>
</evidence>
<dbReference type="InterPro" id="IPR048362">
    <property type="entry name" value="PARG_helical"/>
</dbReference>
<feature type="active site" evidence="4">
    <location>
        <position position="255"/>
    </location>
</feature>
<keyword evidence="3" id="KW-0378">Hydrolase</keyword>
<dbReference type="InterPro" id="IPR007724">
    <property type="entry name" value="Poly_GlycHdrlase"/>
</dbReference>
<sequence>MKKVIFPCEHSSWHIVKEQLLLLRELSFQDGCDLERLAELHHMAYDVMHASGDYVENSSGNSIMYGLMRFLSKHASMEERELFLKSTFPGVIDLALKIKDLIQPDGVDCSIQQQEKSIVLNRQQIASILACGFLCLFPDKDRGRGQKLDTVNFTQFLTLLSSQSQIAKLRCILNYFERVLQQWNNLTGNVIYTRQVIPLEELPTLDTWLNCNFDLCHLEVHQDGLIEDAGCEAMEVDFANRYIGGGVLRNGRVQEEIRFSVCPELIVSRLFMEYMEENEAIVIEGYEQFSKTGGYATSLYYMGDFKDPATMDANGNLLNKMCAIDAISYRHGNSYKQYTDQHILRDLNKAFAGFCTGFNRPMDDGDANKESGSFSDEDYHTASESLEEDNGDDEFRRINAMAEELLARAITLAIPEALDLLLNFPRNVASINISIACDTRNEKSSVMVEDFASLDEECYNDGKEHLEVNFREWLSRRRRSSNLSDLSSRRSSYDVASRRSSCSTRYSSEFSSEFEEMYENFQMYDQKYKYHTIKEELGGSVVNEFASNLALQLLDEVTAEIGESDFCVLDFHNVQPAVGTSRPLPLKQYDSAVKETSNCVPLSIAEKYVDDLFNGIWPFPVGKDQKLSTQCQQEIRHILSQYCNKNKKLSPPVPGFPETVSYLSEDKQNHVSAFSITNENHTEGSKMPSEESLLLDAANNFVYQVIQEAMNEYEQMCRKKDLPRLTDLQYLSSVSSTIDCAPQQMNVEMPSMHSSFFRDETEIDFSDSKDESLHSINKTESAAYLTIAEKLVTDAFSSVAGCTCKRYENDSENRSENYSSHVCDVSLKTSDHSETKTEHHFDQNEIYSKVADSVLQNCLSDVSDMNKENDSNSINVCSVQHRSSFHQDQLSVELSSSDTGTSSDQSQSSQKGSSSDPSYSSGRIAIRSPRRNCPGSKLSKSSIEHSGSSSRSDKSVSPQIYSDMSKETSSPVPSSLKVKQSNSEVSSNVKNAVQKKIQFDVDVKDEPKTKDSWATGGHKYLDQYFNVLSRDLVTNAFLEVQGESVHASNYPRRSSEPIHLSNGAVQRRLAEHACDMSGSQISLVQCRTDEDLGRFAAELARYRSSADNGKEHRRRSTGFRDPVLSRFAEELMKVNVKAPSFLHIDSTNRSTSGSSQSGTSNISGFRDPLLASFEEELVNTSCVRSSAKNQNSSSRQKVSGHVSQQKGLSVESGNSLLGERVLKSMSFESHASGLSVASESGSCCSETVSNFAKDLASRILMQSLIVFHGMEDSDLRQEDSTVVIFSLESYSNNLARQIITTAVHEFSVVNCKSEFSKSNVIESPDQQDPFDHGGTDTGIEKTDETEKETRATLRSTSLSHDFEDALDVPYPVLEQYANCVADQVLVNAVKVWKREEECRLRRMCGRPIATGNWGCGAFGGDPHLKSLIQWMAASYAGTPVLMYYTFNNPQMIRLQSVVDIIKEKNWTVGRLMQAVRRYCLDAQGQMQQQGFIADNLFDSLIFSGTAR</sequence>
<feature type="compositionally biased region" description="Low complexity" evidence="6">
    <location>
        <begin position="895"/>
        <end position="922"/>
    </location>
</feature>
<gene>
    <name evidence="9" type="ORF">ACJMK2_018213</name>
</gene>
<feature type="binding site" evidence="5">
    <location>
        <position position="295"/>
    </location>
    <ligand>
        <name>substrate</name>
    </ligand>
</feature>
<evidence type="ECO:0000256" key="4">
    <source>
        <dbReference type="PIRSR" id="PIRSR607724-1"/>
    </source>
</evidence>
<evidence type="ECO:0000313" key="10">
    <source>
        <dbReference type="Proteomes" id="UP001634394"/>
    </source>
</evidence>
<evidence type="ECO:0000256" key="6">
    <source>
        <dbReference type="SAM" id="MobiDB-lite"/>
    </source>
</evidence>
<feature type="compositionally biased region" description="Low complexity" evidence="6">
    <location>
        <begin position="936"/>
        <end position="950"/>
    </location>
</feature>
<dbReference type="Pfam" id="PF05028">
    <property type="entry name" value="PARG_cat_C"/>
    <property type="match status" value="2"/>
</dbReference>
<comment type="similarity">
    <text evidence="1">Belongs to the poly(ADP-ribose) glycohydrolase family.</text>
</comment>
<feature type="domain" description="PARG catalytic Macro" evidence="7">
    <location>
        <begin position="1364"/>
        <end position="1451"/>
    </location>
</feature>
<keyword evidence="10" id="KW-1185">Reference proteome</keyword>
<feature type="domain" description="PARG helical" evidence="8">
    <location>
        <begin position="76"/>
        <end position="194"/>
    </location>
</feature>
<dbReference type="Pfam" id="PF20811">
    <property type="entry name" value="PARG_cat_N"/>
    <property type="match status" value="1"/>
</dbReference>
<evidence type="ECO:0000256" key="5">
    <source>
        <dbReference type="PIRSR" id="PIRSR607724-2"/>
    </source>
</evidence>
<accession>A0ABD3UCR0</accession>
<dbReference type="InterPro" id="IPR046372">
    <property type="entry name" value="PARG_cat_C"/>
</dbReference>
<dbReference type="Proteomes" id="UP001634394">
    <property type="component" value="Unassembled WGS sequence"/>
</dbReference>
<evidence type="ECO:0000256" key="1">
    <source>
        <dbReference type="ARBA" id="ARBA00009545"/>
    </source>
</evidence>